<sequence length="213" mass="23702">MRPASKESNEWVDGFLFVGNRLILDFLNTKPVLADGPAELLPDAHALERWLIAAGLLASPRAKNLPRSWRGSAAAAAFLRDLTAFRENLREAVLCIESGSVPADAFLAEINALLVSHPLQTTLRKRSGSVVREVNFEPQKPSDFWAPIVDAAADLLSETETSRIRKCESCVLHFFDTSKKGSRRWCSMNICGNKIKVAAYQQRKRDQQAIQEP</sequence>
<dbReference type="Proteomes" id="UP001596091">
    <property type="component" value="Unassembled WGS sequence"/>
</dbReference>
<evidence type="ECO:0000313" key="2">
    <source>
        <dbReference type="EMBL" id="MFC5860784.1"/>
    </source>
</evidence>
<gene>
    <name evidence="2" type="ORF">ACFPT7_00600</name>
</gene>
<dbReference type="RefSeq" id="WP_263335118.1">
    <property type="nucleotide sequence ID" value="NZ_JAGSYH010000002.1"/>
</dbReference>
<comment type="caution">
    <text evidence="2">The sequence shown here is derived from an EMBL/GenBank/DDBJ whole genome shotgun (WGS) entry which is preliminary data.</text>
</comment>
<proteinExistence type="predicted"/>
<dbReference type="InterPro" id="IPR023286">
    <property type="entry name" value="ABATE_dom_sf"/>
</dbReference>
<dbReference type="PANTHER" id="PTHR35525">
    <property type="entry name" value="BLL6575 PROTEIN"/>
    <property type="match status" value="1"/>
</dbReference>
<organism evidence="2 3">
    <name type="scientific">Acidicapsa dinghuensis</name>
    <dbReference type="NCBI Taxonomy" id="2218256"/>
    <lineage>
        <taxon>Bacteria</taxon>
        <taxon>Pseudomonadati</taxon>
        <taxon>Acidobacteriota</taxon>
        <taxon>Terriglobia</taxon>
        <taxon>Terriglobales</taxon>
        <taxon>Acidobacteriaceae</taxon>
        <taxon>Acidicapsa</taxon>
    </lineage>
</organism>
<dbReference type="InterPro" id="IPR010852">
    <property type="entry name" value="ABATE"/>
</dbReference>
<evidence type="ECO:0000313" key="3">
    <source>
        <dbReference type="Proteomes" id="UP001596091"/>
    </source>
</evidence>
<evidence type="ECO:0000259" key="1">
    <source>
        <dbReference type="Pfam" id="PF11706"/>
    </source>
</evidence>
<dbReference type="Pfam" id="PF07336">
    <property type="entry name" value="ABATE"/>
    <property type="match status" value="1"/>
</dbReference>
<dbReference type="Gene3D" id="1.10.3300.10">
    <property type="entry name" value="Jann2411-like domain"/>
    <property type="match status" value="1"/>
</dbReference>
<dbReference type="EMBL" id="JBHSPH010000001">
    <property type="protein sequence ID" value="MFC5860784.1"/>
    <property type="molecule type" value="Genomic_DNA"/>
</dbReference>
<feature type="domain" description="Zinc finger CGNR" evidence="1">
    <location>
        <begin position="163"/>
        <end position="204"/>
    </location>
</feature>
<dbReference type="SUPFAM" id="SSF160904">
    <property type="entry name" value="Jann2411-like"/>
    <property type="match status" value="1"/>
</dbReference>
<name>A0ABW1EA16_9BACT</name>
<dbReference type="InterPro" id="IPR021005">
    <property type="entry name" value="Znf_CGNR"/>
</dbReference>
<keyword evidence="3" id="KW-1185">Reference proteome</keyword>
<protein>
    <submittedName>
        <fullName evidence="2">CGNR zinc finger domain-containing protein</fullName>
    </submittedName>
</protein>
<reference evidence="3" key="1">
    <citation type="journal article" date="2019" name="Int. J. Syst. Evol. Microbiol.">
        <title>The Global Catalogue of Microorganisms (GCM) 10K type strain sequencing project: providing services to taxonomists for standard genome sequencing and annotation.</title>
        <authorList>
            <consortium name="The Broad Institute Genomics Platform"/>
            <consortium name="The Broad Institute Genome Sequencing Center for Infectious Disease"/>
            <person name="Wu L."/>
            <person name="Ma J."/>
        </authorList>
    </citation>
    <scope>NUCLEOTIDE SEQUENCE [LARGE SCALE GENOMIC DNA]</scope>
    <source>
        <strain evidence="3">JCM 4087</strain>
    </source>
</reference>
<accession>A0ABW1EA16</accession>
<dbReference type="Pfam" id="PF11706">
    <property type="entry name" value="zf-CGNR"/>
    <property type="match status" value="1"/>
</dbReference>
<dbReference type="PANTHER" id="PTHR35525:SF3">
    <property type="entry name" value="BLL6575 PROTEIN"/>
    <property type="match status" value="1"/>
</dbReference>